<dbReference type="Proteomes" id="UP000639772">
    <property type="component" value="Unassembled WGS sequence"/>
</dbReference>
<accession>A0A835REN9</accession>
<evidence type="ECO:0000313" key="3">
    <source>
        <dbReference type="Proteomes" id="UP000639772"/>
    </source>
</evidence>
<dbReference type="EMBL" id="JADCNM010000004">
    <property type="protein sequence ID" value="KAG0487756.1"/>
    <property type="molecule type" value="Genomic_DNA"/>
</dbReference>
<dbReference type="SUPFAM" id="SSF54160">
    <property type="entry name" value="Chromo domain-like"/>
    <property type="match status" value="1"/>
</dbReference>
<feature type="domain" description="Tf2-1-like SH3-like" evidence="1">
    <location>
        <begin position="6"/>
        <end position="56"/>
    </location>
</feature>
<dbReference type="Pfam" id="PF24626">
    <property type="entry name" value="SH3_Tf2-1"/>
    <property type="match status" value="1"/>
</dbReference>
<dbReference type="InterPro" id="IPR016197">
    <property type="entry name" value="Chromo-like_dom_sf"/>
</dbReference>
<gene>
    <name evidence="2" type="ORF">HPP92_009851</name>
</gene>
<dbReference type="OrthoDB" id="752167at2759"/>
<dbReference type="InterPro" id="IPR056924">
    <property type="entry name" value="SH3_Tf2-1"/>
</dbReference>
<dbReference type="PANTHER" id="PTHR46148:SF60">
    <property type="entry name" value="CHROMO DOMAIN-CONTAINING PROTEIN"/>
    <property type="match status" value="1"/>
</dbReference>
<proteinExistence type="predicted"/>
<reference evidence="2 3" key="1">
    <citation type="journal article" date="2020" name="Nat. Food">
        <title>A phased Vanilla planifolia genome enables genetic improvement of flavour and production.</title>
        <authorList>
            <person name="Hasing T."/>
            <person name="Tang H."/>
            <person name="Brym M."/>
            <person name="Khazi F."/>
            <person name="Huang T."/>
            <person name="Chambers A.H."/>
        </authorList>
    </citation>
    <scope>NUCLEOTIDE SEQUENCE [LARGE SCALE GENOMIC DNA]</scope>
    <source>
        <tissue evidence="2">Leaf</tissue>
    </source>
</reference>
<dbReference type="PANTHER" id="PTHR46148">
    <property type="entry name" value="CHROMO DOMAIN-CONTAINING PROTEIN"/>
    <property type="match status" value="1"/>
</dbReference>
<name>A0A835REN9_VANPL</name>
<evidence type="ECO:0000259" key="1">
    <source>
        <dbReference type="Pfam" id="PF24626"/>
    </source>
</evidence>
<evidence type="ECO:0000313" key="2">
    <source>
        <dbReference type="EMBL" id="KAG0487756.1"/>
    </source>
</evidence>
<organism evidence="2 3">
    <name type="scientific">Vanilla planifolia</name>
    <name type="common">Vanilla</name>
    <dbReference type="NCBI Taxonomy" id="51239"/>
    <lineage>
        <taxon>Eukaryota</taxon>
        <taxon>Viridiplantae</taxon>
        <taxon>Streptophyta</taxon>
        <taxon>Embryophyta</taxon>
        <taxon>Tracheophyta</taxon>
        <taxon>Spermatophyta</taxon>
        <taxon>Magnoliopsida</taxon>
        <taxon>Liliopsida</taxon>
        <taxon>Asparagales</taxon>
        <taxon>Orchidaceae</taxon>
        <taxon>Vanilloideae</taxon>
        <taxon>Vanilleae</taxon>
        <taxon>Vanilla</taxon>
    </lineage>
</organism>
<comment type="caution">
    <text evidence="2">The sequence shown here is derived from an EMBL/GenBank/DDBJ whole genome shotgun (WGS) entry which is preliminary data.</text>
</comment>
<dbReference type="AlphaFoldDB" id="A0A835REN9"/>
<protein>
    <recommendedName>
        <fullName evidence="1">Tf2-1-like SH3-like domain-containing protein</fullName>
    </recommendedName>
</protein>
<sequence>MKGVFRFGKTGKLKPKFIGPFQISERIGQVAYRIALPIQLAGVHDVFHVSLLRKYVSDPAHIIRYDTEGIEIQPDLTYQEKPILILDRKEKVLRNKAIPMVRVLWQNHTDIEATWEIETDIKAQYPDLF</sequence>